<evidence type="ECO:0000256" key="4">
    <source>
        <dbReference type="ARBA" id="ARBA00022801"/>
    </source>
</evidence>
<dbReference type="Pfam" id="PF17768">
    <property type="entry name" value="RecJ_OB"/>
    <property type="match status" value="1"/>
</dbReference>
<proteinExistence type="inferred from homology"/>
<dbReference type="GO" id="GO:0006310">
    <property type="term" value="P:DNA recombination"/>
    <property type="evidence" value="ECO:0007669"/>
    <property type="project" value="InterPro"/>
</dbReference>
<dbReference type="Gene3D" id="3.10.310.30">
    <property type="match status" value="1"/>
</dbReference>
<keyword evidence="4 9" id="KW-0378">Hydrolase</keyword>
<dbReference type="GO" id="GO:0006281">
    <property type="term" value="P:DNA repair"/>
    <property type="evidence" value="ECO:0007669"/>
    <property type="project" value="InterPro"/>
</dbReference>
<dbReference type="InterPro" id="IPR004610">
    <property type="entry name" value="RecJ"/>
</dbReference>
<dbReference type="Gene3D" id="3.90.1640.30">
    <property type="match status" value="1"/>
</dbReference>
<accession>A0A6G9J073</accession>
<evidence type="ECO:0000256" key="3">
    <source>
        <dbReference type="ARBA" id="ARBA00022722"/>
    </source>
</evidence>
<feature type="domain" description="DDH" evidence="6">
    <location>
        <begin position="84"/>
        <end position="234"/>
    </location>
</feature>
<keyword evidence="10" id="KW-1185">Reference proteome</keyword>
<dbReference type="InterPro" id="IPR041122">
    <property type="entry name" value="RecJ_OB"/>
</dbReference>
<dbReference type="InterPro" id="IPR001667">
    <property type="entry name" value="DDH_dom"/>
</dbReference>
<dbReference type="RefSeq" id="WP_062755526.1">
    <property type="nucleotide sequence ID" value="NZ_BDAQ01000011.1"/>
</dbReference>
<dbReference type="PANTHER" id="PTHR30255:SF2">
    <property type="entry name" value="SINGLE-STRANDED-DNA-SPECIFIC EXONUCLEASE RECJ"/>
    <property type="match status" value="1"/>
</dbReference>
<dbReference type="GO" id="GO:0008409">
    <property type="term" value="F:5'-3' exonuclease activity"/>
    <property type="evidence" value="ECO:0007669"/>
    <property type="project" value="InterPro"/>
</dbReference>
<dbReference type="EMBL" id="JACICZ010000004">
    <property type="protein sequence ID" value="MBB3868686.1"/>
    <property type="molecule type" value="Genomic_DNA"/>
</dbReference>
<dbReference type="InterPro" id="IPR051673">
    <property type="entry name" value="SSDNA_exonuclease_RecJ"/>
</dbReference>
<dbReference type="PANTHER" id="PTHR30255">
    <property type="entry name" value="SINGLE-STRANDED-DNA-SPECIFIC EXONUCLEASE RECJ"/>
    <property type="match status" value="1"/>
</dbReference>
<dbReference type="Pfam" id="PF02272">
    <property type="entry name" value="DHHA1"/>
    <property type="match status" value="1"/>
</dbReference>
<reference evidence="9 10" key="1">
    <citation type="submission" date="2020-08" db="EMBL/GenBank/DDBJ databases">
        <title>Genomic Encyclopedia of Type Strains, Phase IV (KMG-IV): sequencing the most valuable type-strain genomes for metagenomic binning, comparative biology and taxonomic classification.</title>
        <authorList>
            <person name="Goeker M."/>
        </authorList>
    </citation>
    <scope>NUCLEOTIDE SEQUENCE [LARGE SCALE GENOMIC DNA]</scope>
    <source>
        <strain evidence="9 10">DSM 14590</strain>
    </source>
</reference>
<feature type="domain" description="RecJ OB" evidence="8">
    <location>
        <begin position="454"/>
        <end position="534"/>
    </location>
</feature>
<evidence type="ECO:0000259" key="6">
    <source>
        <dbReference type="Pfam" id="PF01368"/>
    </source>
</evidence>
<dbReference type="SUPFAM" id="SSF64182">
    <property type="entry name" value="DHH phosphoesterases"/>
    <property type="match status" value="1"/>
</dbReference>
<evidence type="ECO:0000313" key="9">
    <source>
        <dbReference type="EMBL" id="MBB3868686.1"/>
    </source>
</evidence>
<evidence type="ECO:0000256" key="5">
    <source>
        <dbReference type="ARBA" id="ARBA00022839"/>
    </source>
</evidence>
<comment type="caution">
    <text evidence="9">The sequence shown here is derived from an EMBL/GenBank/DDBJ whole genome shotgun (WGS) entry which is preliminary data.</text>
</comment>
<feature type="domain" description="DHHA1" evidence="7">
    <location>
        <begin position="353"/>
        <end position="440"/>
    </location>
</feature>
<dbReference type="InterPro" id="IPR003156">
    <property type="entry name" value="DHHA1_dom"/>
</dbReference>
<keyword evidence="3" id="KW-0540">Nuclease</keyword>
<evidence type="ECO:0000259" key="7">
    <source>
        <dbReference type="Pfam" id="PF02272"/>
    </source>
</evidence>
<dbReference type="InterPro" id="IPR038763">
    <property type="entry name" value="DHH_sf"/>
</dbReference>
<dbReference type="GO" id="GO:0003676">
    <property type="term" value="F:nucleic acid binding"/>
    <property type="evidence" value="ECO:0007669"/>
    <property type="project" value="InterPro"/>
</dbReference>
<evidence type="ECO:0000256" key="2">
    <source>
        <dbReference type="ARBA" id="ARBA00019841"/>
    </source>
</evidence>
<protein>
    <recommendedName>
        <fullName evidence="2">Single-stranded-DNA-specific exonuclease RecJ</fullName>
    </recommendedName>
</protein>
<gene>
    <name evidence="9" type="ORF">HNR78_001569</name>
</gene>
<evidence type="ECO:0000256" key="1">
    <source>
        <dbReference type="ARBA" id="ARBA00005915"/>
    </source>
</evidence>
<evidence type="ECO:0000313" key="10">
    <source>
        <dbReference type="Proteomes" id="UP000613002"/>
    </source>
</evidence>
<dbReference type="Pfam" id="PF01368">
    <property type="entry name" value="DHH"/>
    <property type="match status" value="1"/>
</dbReference>
<keyword evidence="5 9" id="KW-0269">Exonuclease</keyword>
<dbReference type="NCBIfam" id="TIGR00644">
    <property type="entry name" value="recJ"/>
    <property type="match status" value="1"/>
</dbReference>
<dbReference type="AlphaFoldDB" id="A0A6G9J073"/>
<sequence>MKKWINQQRKPTDKGRQVIRYCAKVFKMDPLVVQMILTQYRPKNFQDLYNFITPSFSQLHNPFLLNDMKKAIDRTLRAIENKERIFVFGDYDVDGQTATTLLYQALSFLNANVRFKVPLRSEGYGITPEAVEKMAADGASLIITVDNGSSAHSAMQRAKELGIDVIVTDHHEVLQGHPDCYAFINPKRTDSTYPFDSLCGAGVAFKFTQALLESLSYDWEEHFQRYIELAALGTIADMVPLIDENRTIAALGMRVMNDGGKNRAIQSLASSSKISRIDSSAISFQLAPILNACGRIGNPNFAVNTLCNPNPSLEEIRHLIHLNNERKKLTAEQFQQVDEIIVRQKLYNHPVIIVQDVLHEGIIGILASRIAEKYQRPAIVINHEGKGSARSVQNTKFSIVNTIKRCEQHLEKYGGHQTAAGLTIDLERLPAFQQAIQQSAKHEPMIQPLANYQMKVPITQFPDHWREELSRLEPFGMANPKPVFLSENTYVGYSKAFGHNEEHLLIGSQGKTLFAFRFGYMKEFLGKFIPVLYTFDSSNPQHFIVQDLKAEEMQYIGMRSG</sequence>
<organism evidence="9 10">
    <name type="scientific">Parageobacillus toebii NBRC 107807</name>
    <dbReference type="NCBI Taxonomy" id="1223503"/>
    <lineage>
        <taxon>Bacteria</taxon>
        <taxon>Bacillati</taxon>
        <taxon>Bacillota</taxon>
        <taxon>Bacilli</taxon>
        <taxon>Bacillales</taxon>
        <taxon>Anoxybacillaceae</taxon>
        <taxon>Parageobacillus</taxon>
    </lineage>
</organism>
<dbReference type="Proteomes" id="UP000613002">
    <property type="component" value="Unassembled WGS sequence"/>
</dbReference>
<comment type="similarity">
    <text evidence="1">Belongs to the RecJ family.</text>
</comment>
<name>A0A6G9J073_9BACL</name>
<evidence type="ECO:0000259" key="8">
    <source>
        <dbReference type="Pfam" id="PF17768"/>
    </source>
</evidence>